<dbReference type="SUPFAM" id="SSF48452">
    <property type="entry name" value="TPR-like"/>
    <property type="match status" value="1"/>
</dbReference>
<protein>
    <recommendedName>
        <fullName evidence="2">Tetratricopeptide repeat protein</fullName>
    </recommendedName>
</protein>
<dbReference type="InterPro" id="IPR011990">
    <property type="entry name" value="TPR-like_helical_dom_sf"/>
</dbReference>
<gene>
    <name evidence="1" type="ORF">ENV67_01485</name>
</gene>
<sequence>MIRKIFLIFFLILFIFFIEYSFERKIPKDINTELLYFPKGENVKYIVSGFNNLLADLLWIRGAVYYGDEKIRGGKFEYLYHIYDIITSLDKRFLNGYIFGSFFINYQLKNLKLAIQLLDKGIRELPDEWVLHFYKGFMYYISYDFENAYKSFLVGSKFEKNTDRCKKFAYMSLLKEKGVQNLLYYWKEMYEKSNNIFTKEIAVEGMKECIRYAMKKYERERKKSPKSIFELLKEKYIPFIPVIENRMIRIEKGEVIW</sequence>
<organism evidence="1">
    <name type="scientific">candidate division WOR-3 bacterium</name>
    <dbReference type="NCBI Taxonomy" id="2052148"/>
    <lineage>
        <taxon>Bacteria</taxon>
        <taxon>Bacteria division WOR-3</taxon>
    </lineage>
</organism>
<name>A0A7C4U793_UNCW3</name>
<reference evidence="1" key="1">
    <citation type="journal article" date="2020" name="mSystems">
        <title>Genome- and Community-Level Interaction Insights into Carbon Utilization and Element Cycling Functions of Hydrothermarchaeota in Hydrothermal Sediment.</title>
        <authorList>
            <person name="Zhou Z."/>
            <person name="Liu Y."/>
            <person name="Xu W."/>
            <person name="Pan J."/>
            <person name="Luo Z.H."/>
            <person name="Li M."/>
        </authorList>
    </citation>
    <scope>NUCLEOTIDE SEQUENCE [LARGE SCALE GENOMIC DNA]</scope>
    <source>
        <strain evidence="1">SpSt-780</strain>
    </source>
</reference>
<evidence type="ECO:0008006" key="2">
    <source>
        <dbReference type="Google" id="ProtNLM"/>
    </source>
</evidence>
<dbReference type="AlphaFoldDB" id="A0A7C4U793"/>
<accession>A0A7C4U793</accession>
<comment type="caution">
    <text evidence="1">The sequence shown here is derived from an EMBL/GenBank/DDBJ whole genome shotgun (WGS) entry which is preliminary data.</text>
</comment>
<dbReference type="EMBL" id="DTHG01000018">
    <property type="protein sequence ID" value="HGW91199.1"/>
    <property type="molecule type" value="Genomic_DNA"/>
</dbReference>
<evidence type="ECO:0000313" key="1">
    <source>
        <dbReference type="EMBL" id="HGW91199.1"/>
    </source>
</evidence>
<proteinExistence type="predicted"/>